<comment type="caution">
    <text evidence="1">The sequence shown here is derived from an EMBL/GenBank/DDBJ whole genome shotgun (WGS) entry which is preliminary data.</text>
</comment>
<evidence type="ECO:0000313" key="2">
    <source>
        <dbReference type="Proteomes" id="UP000248987"/>
    </source>
</evidence>
<dbReference type="RefSeq" id="WP_111625950.1">
    <property type="nucleotide sequence ID" value="NZ_QLLQ01000013.1"/>
</dbReference>
<keyword evidence="2" id="KW-1185">Reference proteome</keyword>
<reference evidence="1 2" key="1">
    <citation type="submission" date="2018-06" db="EMBL/GenBank/DDBJ databases">
        <title>Genomic Encyclopedia of Archaeal and Bacterial Type Strains, Phase II (KMG-II): from individual species to whole genera.</title>
        <authorList>
            <person name="Goeker M."/>
        </authorList>
    </citation>
    <scope>NUCLEOTIDE SEQUENCE [LARGE SCALE GENOMIC DNA]</scope>
    <source>
        <strain evidence="1 2">DSM 12408</strain>
    </source>
</reference>
<evidence type="ECO:0000313" key="1">
    <source>
        <dbReference type="EMBL" id="RAJ20965.1"/>
    </source>
</evidence>
<dbReference type="EMBL" id="QLLQ01000013">
    <property type="protein sequence ID" value="RAJ20965.1"/>
    <property type="molecule type" value="Genomic_DNA"/>
</dbReference>
<dbReference type="AlphaFoldDB" id="A0A327RWY7"/>
<name>A0A327RWY7_9FLAO</name>
<dbReference type="Proteomes" id="UP000248987">
    <property type="component" value="Unassembled WGS sequence"/>
</dbReference>
<accession>A0A327RWY7</accession>
<gene>
    <name evidence="1" type="ORF">LX77_02959</name>
</gene>
<sequence length="238" mass="28840">MKTENLIQRNGSNFDNWDIILNNYINTTFHPQDFSHDVNKKAFFDTNNLLAEISNYFFDYGKFRDKIDYSKCSLNFFGQNLFLKSFKTKSIFRWGLDMRNFYISYDIHNPQSIKSMGDEFWLDFLKLTEFGEFYFQENEVNNSEEKKMFAKYKKSNLFRLMSNYFVHEIQNIEVDDNEKYRSFGLGTFKVKWSIETEWDVLINESSKVFEIFHRLDYKLWKIQDSKNKKKVISLKKNC</sequence>
<proteinExistence type="predicted"/>
<protein>
    <submittedName>
        <fullName evidence="1">Uncharacterized protein</fullName>
    </submittedName>
</protein>
<organism evidence="1 2">
    <name type="scientific">Gelidibacter algens</name>
    <dbReference type="NCBI Taxonomy" id="49280"/>
    <lineage>
        <taxon>Bacteria</taxon>
        <taxon>Pseudomonadati</taxon>
        <taxon>Bacteroidota</taxon>
        <taxon>Flavobacteriia</taxon>
        <taxon>Flavobacteriales</taxon>
        <taxon>Flavobacteriaceae</taxon>
        <taxon>Gelidibacter</taxon>
    </lineage>
</organism>